<dbReference type="Pfam" id="PF00563">
    <property type="entry name" value="EAL"/>
    <property type="match status" value="1"/>
</dbReference>
<evidence type="ECO:0000259" key="1">
    <source>
        <dbReference type="PROSITE" id="PS50883"/>
    </source>
</evidence>
<dbReference type="Pfam" id="PF00990">
    <property type="entry name" value="GGDEF"/>
    <property type="match status" value="1"/>
</dbReference>
<feature type="domain" description="GGDEF" evidence="2">
    <location>
        <begin position="196"/>
        <end position="328"/>
    </location>
</feature>
<dbReference type="NCBIfam" id="TIGR00254">
    <property type="entry name" value="GGDEF"/>
    <property type="match status" value="1"/>
</dbReference>
<dbReference type="SMART" id="SM00267">
    <property type="entry name" value="GGDEF"/>
    <property type="match status" value="1"/>
</dbReference>
<dbReference type="Proteomes" id="UP000523601">
    <property type="component" value="Unassembled WGS sequence"/>
</dbReference>
<name>A0ABX2PHS8_9RHOB</name>
<dbReference type="CDD" id="cd01949">
    <property type="entry name" value="GGDEF"/>
    <property type="match status" value="1"/>
</dbReference>
<dbReference type="SMART" id="SM00052">
    <property type="entry name" value="EAL"/>
    <property type="match status" value="1"/>
</dbReference>
<dbReference type="CDD" id="cd01948">
    <property type="entry name" value="EAL"/>
    <property type="match status" value="1"/>
</dbReference>
<feature type="domain" description="EAL" evidence="1">
    <location>
        <begin position="339"/>
        <end position="596"/>
    </location>
</feature>
<evidence type="ECO:0000313" key="3">
    <source>
        <dbReference type="EMBL" id="NVO28649.1"/>
    </source>
</evidence>
<dbReference type="PANTHER" id="PTHR33121:SF79">
    <property type="entry name" value="CYCLIC DI-GMP PHOSPHODIESTERASE PDED-RELATED"/>
    <property type="match status" value="1"/>
</dbReference>
<dbReference type="SUPFAM" id="SSF141868">
    <property type="entry name" value="EAL domain-like"/>
    <property type="match status" value="1"/>
</dbReference>
<dbReference type="InterPro" id="IPR001633">
    <property type="entry name" value="EAL_dom"/>
</dbReference>
<dbReference type="EMBL" id="JABCJD010000007">
    <property type="protein sequence ID" value="NVO28649.1"/>
    <property type="molecule type" value="Genomic_DNA"/>
</dbReference>
<dbReference type="InterPro" id="IPR000160">
    <property type="entry name" value="GGDEF_dom"/>
</dbReference>
<proteinExistence type="predicted"/>
<comment type="caution">
    <text evidence="3">The sequence shown here is derived from an EMBL/GenBank/DDBJ whole genome shotgun (WGS) entry which is preliminary data.</text>
</comment>
<reference evidence="3 4" key="1">
    <citation type="submission" date="2020-04" db="EMBL/GenBank/DDBJ databases">
        <title>Donghicola sp., a member of the Rhodobacteraceae family isolated from mangrove forest in Thailand.</title>
        <authorList>
            <person name="Charoenyingcharoen P."/>
            <person name="Yukphan P."/>
        </authorList>
    </citation>
    <scope>NUCLEOTIDE SEQUENCE [LARGE SCALE GENOMIC DNA]</scope>
    <source>
        <strain evidence="3 4">C2-DW-16</strain>
    </source>
</reference>
<dbReference type="PROSITE" id="PS50887">
    <property type="entry name" value="GGDEF"/>
    <property type="match status" value="1"/>
</dbReference>
<gene>
    <name evidence="3" type="ORF">HJ526_14555</name>
</gene>
<dbReference type="SUPFAM" id="SSF55073">
    <property type="entry name" value="Nucleotide cyclase"/>
    <property type="match status" value="1"/>
</dbReference>
<sequence length="617" mass="69460">MDYVLITGLMICIAVMSGMLVRERNQSARKAEKLAEAEMRALTYQSLLDELPDMVMILNAQGQVIHLSNELGFIADALDPDVVIEGDRETTVRAQFFPELCDGDRIDTSAMVPFWDNDTIEVPFADIAQPKQFRRIGKWILPTDSSEHCFAISIIDVTQQESELASLRRAVNVDYLTGLFSRRALVDHFEDSEHAPGDCLLLIDLDHFKGINDSYGHSVGDDILKMVGQVLAENMGRGGVAARLGGEEFALLRGFRSDEDALAFAEVIRTAIEDTAVKSESHHVKVTASIGIRPLDENETLDDALFQADRALQEAKQRGRNTCVIADAVFLEGLRTNGDLITSFEIEEGLRADEFYYALQPIWNVDRQVVEGFEALLRWNRPDGLQISPAKFALAYTQICRQPEFFDQAKALRREVIYDLTAEPGAYVSFNVDVETLSMRDAADVIADWFDNDFVINDRQIVLEISEASMSQRANWNKVIEEIQILRKFGYRIALDDFGREASNLLRFAEFPTDIIKVDKELTAGAGLQTNRAKTRTLNAIASLARSLGIDIVIEGVETYRQARTLRNMQMVKQQGYLHCKPMRVEEINALQHLGLDISHPLPPEIRDDLMIRKLRA</sequence>
<protein>
    <submittedName>
        <fullName evidence="3">EAL domain-containing protein</fullName>
    </submittedName>
</protein>
<dbReference type="PANTHER" id="PTHR33121">
    <property type="entry name" value="CYCLIC DI-GMP PHOSPHODIESTERASE PDEF"/>
    <property type="match status" value="1"/>
</dbReference>
<dbReference type="InterPro" id="IPR035919">
    <property type="entry name" value="EAL_sf"/>
</dbReference>
<keyword evidence="4" id="KW-1185">Reference proteome</keyword>
<organism evidence="3 4">
    <name type="scientific">Donghicola mangrovi</name>
    <dbReference type="NCBI Taxonomy" id="2729614"/>
    <lineage>
        <taxon>Bacteria</taxon>
        <taxon>Pseudomonadati</taxon>
        <taxon>Pseudomonadota</taxon>
        <taxon>Alphaproteobacteria</taxon>
        <taxon>Rhodobacterales</taxon>
        <taxon>Roseobacteraceae</taxon>
        <taxon>Donghicola</taxon>
    </lineage>
</organism>
<evidence type="ECO:0000313" key="4">
    <source>
        <dbReference type="Proteomes" id="UP000523601"/>
    </source>
</evidence>
<dbReference type="PROSITE" id="PS50883">
    <property type="entry name" value="EAL"/>
    <property type="match status" value="1"/>
</dbReference>
<dbReference type="InterPro" id="IPR043128">
    <property type="entry name" value="Rev_trsase/Diguanyl_cyclase"/>
</dbReference>
<dbReference type="InterPro" id="IPR050706">
    <property type="entry name" value="Cyclic-di-GMP_PDE-like"/>
</dbReference>
<dbReference type="Gene3D" id="3.30.70.270">
    <property type="match status" value="1"/>
</dbReference>
<dbReference type="InterPro" id="IPR029787">
    <property type="entry name" value="Nucleotide_cyclase"/>
</dbReference>
<dbReference type="Gene3D" id="3.20.20.450">
    <property type="entry name" value="EAL domain"/>
    <property type="match status" value="1"/>
</dbReference>
<accession>A0ABX2PHS8</accession>
<evidence type="ECO:0000259" key="2">
    <source>
        <dbReference type="PROSITE" id="PS50887"/>
    </source>
</evidence>
<dbReference type="RefSeq" id="WP_176855329.1">
    <property type="nucleotide sequence ID" value="NZ_JABCJD010000007.1"/>
</dbReference>